<comment type="caution">
    <text evidence="15">The sequence shown here is derived from an EMBL/GenBank/DDBJ whole genome shotgun (WGS) entry which is preliminary data.</text>
</comment>
<feature type="transmembrane region" description="Helical" evidence="12">
    <location>
        <begin position="31"/>
        <end position="54"/>
    </location>
</feature>
<keyword evidence="10 12" id="KW-0594">Phospholipid biosynthesis</keyword>
<dbReference type="Gene3D" id="3.30.870.10">
    <property type="entry name" value="Endonuclease Chain A"/>
    <property type="match status" value="2"/>
</dbReference>
<keyword evidence="7 12" id="KW-1133">Transmembrane helix</keyword>
<dbReference type="InterPro" id="IPR030874">
    <property type="entry name" value="Cardiolipin_synth_Firmi"/>
</dbReference>
<dbReference type="PROSITE" id="PS50035">
    <property type="entry name" value="PLD"/>
    <property type="match status" value="2"/>
</dbReference>
<keyword evidence="16" id="KW-1185">Reference proteome</keyword>
<dbReference type="EMBL" id="JAPQES010000004">
    <property type="protein sequence ID" value="MCY6371621.1"/>
    <property type="molecule type" value="Genomic_DNA"/>
</dbReference>
<sequence length="480" mass="55421">MERLFEIFRILSYINILFALAVIFFERKNASTTWAWLMVLVLIPGIGFVLYLLLGQNLSREKIFDLKAEEDRFHKELLSQGKQLTENHIDFHDKEMVKYKDMMYLHLNNSQAIFTQDNNVKIYTHGDSTFDSILHSIENAQDHIHMVYYIVKNDTLGNKILNALIKKASEGVEVRFLYDEMGCRKLPKRFFNDLKKVGGKVAIFFPSVLPHVNIRINFRNHRKIAVIDGKEAFIGGFNIGDEYLGKSKKFGYWRDTHLKIVGSAVDSLQQRFLLDWRHASNEKITFDKKYFPSKPLYKGVGTQIVSSGPDSEWEQIKNGYLKMIQSAKKNVYIHSPYLVPDDSITEALKIASLSGVDVRIMIPNKPDHPFVYWASLSYVGELLKAGVKCYTYNKGFLHSKMVVIDSNVASVGTANMDVRSFKLNFEVNAFLYDSTIAQELEKIFEQDILNCTEITKEFYEKRSHIIKFKESISRLLSPVL</sequence>
<dbReference type="InterPro" id="IPR027379">
    <property type="entry name" value="CLS_N"/>
</dbReference>
<evidence type="ECO:0000256" key="8">
    <source>
        <dbReference type="ARBA" id="ARBA00023098"/>
    </source>
</evidence>
<feature type="active site" evidence="12">
    <location>
        <position position="405"/>
    </location>
</feature>
<feature type="domain" description="PLD phosphodiesterase" evidence="14">
    <location>
        <begin position="393"/>
        <end position="420"/>
    </location>
</feature>
<feature type="transmembrane region" description="Helical" evidence="12">
    <location>
        <begin position="7"/>
        <end position="25"/>
    </location>
</feature>
<evidence type="ECO:0000256" key="6">
    <source>
        <dbReference type="ARBA" id="ARBA00022737"/>
    </source>
</evidence>
<keyword evidence="6" id="KW-0677">Repeat</keyword>
<feature type="active site" evidence="12">
    <location>
        <position position="223"/>
    </location>
</feature>
<comment type="subcellular location">
    <subcellularLocation>
        <location evidence="1 12">Cell membrane</location>
        <topology evidence="1 12">Multi-pass membrane protein</topology>
    </subcellularLocation>
</comment>
<gene>
    <name evidence="15" type="primary">cls</name>
    <name evidence="15" type="ORF">OXH55_13310</name>
</gene>
<comment type="similarity">
    <text evidence="12">Belongs to the phospholipase D family. Cardiolipin synthase subfamily.</text>
</comment>
<feature type="active site" evidence="12">
    <location>
        <position position="398"/>
    </location>
</feature>
<feature type="active site" evidence="12">
    <location>
        <position position="221"/>
    </location>
</feature>
<evidence type="ECO:0000313" key="16">
    <source>
        <dbReference type="Proteomes" id="UP001079657"/>
    </source>
</evidence>
<dbReference type="PANTHER" id="PTHR21248">
    <property type="entry name" value="CARDIOLIPIN SYNTHASE"/>
    <property type="match status" value="1"/>
</dbReference>
<evidence type="ECO:0000256" key="10">
    <source>
        <dbReference type="ARBA" id="ARBA00023209"/>
    </source>
</evidence>
<dbReference type="Pfam" id="PF13091">
    <property type="entry name" value="PLDc_2"/>
    <property type="match status" value="2"/>
</dbReference>
<dbReference type="RefSeq" id="WP_268050476.1">
    <property type="nucleotide sequence ID" value="NZ_JAPQES010000004.1"/>
</dbReference>
<evidence type="ECO:0000256" key="13">
    <source>
        <dbReference type="NCBIfam" id="TIGR04265"/>
    </source>
</evidence>
<comment type="function">
    <text evidence="12">Catalyzes the reversible phosphatidyl group transfer from one phosphatidylglycerol molecule to another to form cardiolipin (CL) (diphosphatidylglycerol) and glycerol.</text>
</comment>
<dbReference type="Pfam" id="PF13396">
    <property type="entry name" value="PLDc_N"/>
    <property type="match status" value="1"/>
</dbReference>
<keyword evidence="5 12" id="KW-0812">Transmembrane</keyword>
<dbReference type="CDD" id="cd09110">
    <property type="entry name" value="PLDc_CLS_1"/>
    <property type="match status" value="1"/>
</dbReference>
<dbReference type="InterPro" id="IPR025202">
    <property type="entry name" value="PLD-like_dom"/>
</dbReference>
<evidence type="ECO:0000256" key="12">
    <source>
        <dbReference type="HAMAP-Rule" id="MF_01916"/>
    </source>
</evidence>
<dbReference type="Proteomes" id="UP001079657">
    <property type="component" value="Unassembled WGS sequence"/>
</dbReference>
<name>A0ABT4CTT9_9CLOT</name>
<dbReference type="SMART" id="SM00155">
    <property type="entry name" value="PLDc"/>
    <property type="match status" value="2"/>
</dbReference>
<evidence type="ECO:0000256" key="9">
    <source>
        <dbReference type="ARBA" id="ARBA00023136"/>
    </source>
</evidence>
<dbReference type="CDD" id="cd09112">
    <property type="entry name" value="PLDc_CLS_2"/>
    <property type="match status" value="1"/>
</dbReference>
<keyword evidence="9 12" id="KW-0472">Membrane</keyword>
<dbReference type="NCBIfam" id="TIGR04265">
    <property type="entry name" value="bac_cardiolipin"/>
    <property type="match status" value="1"/>
</dbReference>
<feature type="active site" evidence="12">
    <location>
        <position position="400"/>
    </location>
</feature>
<proteinExistence type="inferred from homology"/>
<keyword evidence="2 12" id="KW-1003">Cell membrane</keyword>
<evidence type="ECO:0000259" key="14">
    <source>
        <dbReference type="PROSITE" id="PS50035"/>
    </source>
</evidence>
<evidence type="ECO:0000256" key="2">
    <source>
        <dbReference type="ARBA" id="ARBA00022475"/>
    </source>
</evidence>
<dbReference type="InterPro" id="IPR001736">
    <property type="entry name" value="PLipase_D/transphosphatidylase"/>
</dbReference>
<evidence type="ECO:0000256" key="11">
    <source>
        <dbReference type="ARBA" id="ARBA00023264"/>
    </source>
</evidence>
<accession>A0ABT4CTT9</accession>
<dbReference type="PANTHER" id="PTHR21248:SF22">
    <property type="entry name" value="PHOSPHOLIPASE D"/>
    <property type="match status" value="1"/>
</dbReference>
<dbReference type="InterPro" id="IPR022924">
    <property type="entry name" value="Cardiolipin_synthase"/>
</dbReference>
<dbReference type="EC" id="2.7.8.-" evidence="12 13"/>
<keyword evidence="3 12" id="KW-0444">Lipid biosynthesis</keyword>
<evidence type="ECO:0000256" key="1">
    <source>
        <dbReference type="ARBA" id="ARBA00004651"/>
    </source>
</evidence>
<reference evidence="15" key="1">
    <citation type="submission" date="2022-12" db="EMBL/GenBank/DDBJ databases">
        <authorList>
            <person name="Wang J."/>
        </authorList>
    </citation>
    <scope>NUCLEOTIDE SEQUENCE</scope>
    <source>
        <strain evidence="15">HY-42-06</strain>
    </source>
</reference>
<dbReference type="HAMAP" id="MF_01916">
    <property type="entry name" value="Cardiolipin_synth_Cls"/>
    <property type="match status" value="1"/>
</dbReference>
<keyword evidence="8 12" id="KW-0443">Lipid metabolism</keyword>
<protein>
    <recommendedName>
        <fullName evidence="12 13">Cardiolipin synthase</fullName>
        <shortName evidence="12">CL synthase</shortName>
        <ecNumber evidence="12 13">2.7.8.-</ecNumber>
    </recommendedName>
</protein>
<evidence type="ECO:0000313" key="15">
    <source>
        <dbReference type="EMBL" id="MCY6371621.1"/>
    </source>
</evidence>
<keyword evidence="11 12" id="KW-1208">Phospholipid metabolism</keyword>
<comment type="catalytic activity">
    <reaction evidence="12">
        <text>2 a 1,2-diacyl-sn-glycero-3-phospho-(1'-sn-glycerol) = a cardiolipin + glycerol</text>
        <dbReference type="Rhea" id="RHEA:31451"/>
        <dbReference type="ChEBI" id="CHEBI:17754"/>
        <dbReference type="ChEBI" id="CHEBI:62237"/>
        <dbReference type="ChEBI" id="CHEBI:64716"/>
    </reaction>
</comment>
<dbReference type="SUPFAM" id="SSF56024">
    <property type="entry name" value="Phospholipase D/nuclease"/>
    <property type="match status" value="2"/>
</dbReference>
<evidence type="ECO:0000256" key="7">
    <source>
        <dbReference type="ARBA" id="ARBA00022989"/>
    </source>
</evidence>
<feature type="domain" description="PLD phosphodiesterase" evidence="14">
    <location>
        <begin position="216"/>
        <end position="243"/>
    </location>
</feature>
<keyword evidence="4 12" id="KW-0808">Transferase</keyword>
<evidence type="ECO:0000256" key="4">
    <source>
        <dbReference type="ARBA" id="ARBA00022679"/>
    </source>
</evidence>
<evidence type="ECO:0000256" key="5">
    <source>
        <dbReference type="ARBA" id="ARBA00022692"/>
    </source>
</evidence>
<evidence type="ECO:0000256" key="3">
    <source>
        <dbReference type="ARBA" id="ARBA00022516"/>
    </source>
</evidence>
<feature type="active site" evidence="12">
    <location>
        <position position="228"/>
    </location>
</feature>
<organism evidence="15 16">
    <name type="scientific">Clostridium ganghwense</name>
    <dbReference type="NCBI Taxonomy" id="312089"/>
    <lineage>
        <taxon>Bacteria</taxon>
        <taxon>Bacillati</taxon>
        <taxon>Bacillota</taxon>
        <taxon>Clostridia</taxon>
        <taxon>Eubacteriales</taxon>
        <taxon>Clostridiaceae</taxon>
        <taxon>Clostridium</taxon>
    </lineage>
</organism>